<dbReference type="WBParaSite" id="PEQ_0000512901-mRNA-1">
    <property type="protein sequence ID" value="PEQ_0000512901-mRNA-1"/>
    <property type="gene ID" value="PEQ_0000512901"/>
</dbReference>
<organism evidence="1 2">
    <name type="scientific">Parascaris equorum</name>
    <name type="common">Equine roundworm</name>
    <dbReference type="NCBI Taxonomy" id="6256"/>
    <lineage>
        <taxon>Eukaryota</taxon>
        <taxon>Metazoa</taxon>
        <taxon>Ecdysozoa</taxon>
        <taxon>Nematoda</taxon>
        <taxon>Chromadorea</taxon>
        <taxon>Rhabditida</taxon>
        <taxon>Spirurina</taxon>
        <taxon>Ascaridomorpha</taxon>
        <taxon>Ascaridoidea</taxon>
        <taxon>Ascarididae</taxon>
        <taxon>Parascaris</taxon>
    </lineage>
</organism>
<evidence type="ECO:0000313" key="1">
    <source>
        <dbReference type="Proteomes" id="UP000887564"/>
    </source>
</evidence>
<reference evidence="2" key="1">
    <citation type="submission" date="2022-11" db="UniProtKB">
        <authorList>
            <consortium name="WormBaseParasite"/>
        </authorList>
    </citation>
    <scope>IDENTIFICATION</scope>
</reference>
<accession>A0A914RT38</accession>
<name>A0A914RT38_PAREQ</name>
<dbReference type="AlphaFoldDB" id="A0A914RT38"/>
<dbReference type="Proteomes" id="UP000887564">
    <property type="component" value="Unplaced"/>
</dbReference>
<protein>
    <submittedName>
        <fullName evidence="2">Uncharacterized protein</fullName>
    </submittedName>
</protein>
<sequence>MLPKCADPYQLRSAANAFLPFLVHYHVAFSGRASVYWQNSTQLLPFRLYDNVLRNGSPLFDELFFHAQANLY</sequence>
<proteinExistence type="predicted"/>
<keyword evidence="1" id="KW-1185">Reference proteome</keyword>
<evidence type="ECO:0000313" key="2">
    <source>
        <dbReference type="WBParaSite" id="PEQ_0000512901-mRNA-1"/>
    </source>
</evidence>